<keyword evidence="3" id="KW-0472">Membrane</keyword>
<keyword evidence="3" id="KW-1133">Transmembrane helix</keyword>
<dbReference type="Gene3D" id="3.30.70.270">
    <property type="match status" value="1"/>
</dbReference>
<evidence type="ECO:0000313" key="6">
    <source>
        <dbReference type="Proteomes" id="UP001165263"/>
    </source>
</evidence>
<keyword evidence="3" id="KW-0812">Transmembrane</keyword>
<dbReference type="NCBIfam" id="TIGR00254">
    <property type="entry name" value="GGDEF"/>
    <property type="match status" value="1"/>
</dbReference>
<feature type="transmembrane region" description="Helical" evidence="3">
    <location>
        <begin position="130"/>
        <end position="149"/>
    </location>
</feature>
<dbReference type="RefSeq" id="WP_259452475.1">
    <property type="nucleotide sequence ID" value="NZ_CP119520.1"/>
</dbReference>
<organism evidence="5 6">
    <name type="scientific">Telluria mixta</name>
    <dbReference type="NCBI Taxonomy" id="34071"/>
    <lineage>
        <taxon>Bacteria</taxon>
        <taxon>Pseudomonadati</taxon>
        <taxon>Pseudomonadota</taxon>
        <taxon>Betaproteobacteria</taxon>
        <taxon>Burkholderiales</taxon>
        <taxon>Oxalobacteraceae</taxon>
        <taxon>Telluria group</taxon>
        <taxon>Telluria</taxon>
    </lineage>
</organism>
<evidence type="ECO:0000256" key="3">
    <source>
        <dbReference type="SAM" id="Phobius"/>
    </source>
</evidence>
<dbReference type="Pfam" id="PF00990">
    <property type="entry name" value="GGDEF"/>
    <property type="match status" value="1"/>
</dbReference>
<evidence type="ECO:0000256" key="1">
    <source>
        <dbReference type="ARBA" id="ARBA00012528"/>
    </source>
</evidence>
<evidence type="ECO:0000259" key="4">
    <source>
        <dbReference type="PROSITE" id="PS50887"/>
    </source>
</evidence>
<dbReference type="SMART" id="SM00267">
    <property type="entry name" value="GGDEF"/>
    <property type="match status" value="1"/>
</dbReference>
<feature type="transmembrane region" description="Helical" evidence="3">
    <location>
        <begin position="186"/>
        <end position="204"/>
    </location>
</feature>
<sequence>MRDALLANDCDEMQGYLHTRIGRVMELRARVVTLAIGTDPKLRRMLTYWAATATLYALFVTLLAVESAAGMVPYHGVLGLGLYAALGASTFYALVRANAHLGLRPHTLATLQGLFGITCNMWAYSITGPLRGATLMGLMVVVVFCTFALRPRQTLLLAVCGLAGMGATMWWHQMRDPLHYPPRVEAVTFVIMAGCSLTVTFLTGEMNKLRARLKAKREIVEAALVTIRLLATTDELTSVSNRRHMNELLDAEQGPACVALIDIDFFKQINDRHGHAAGDAVLRAVAHRLRAGLRPGDALARWGGEEFLMLLPATSLVEAHAFVESLRAGMADLAVPGLDARLRVTFSAGLAARQDREPFSATVNRADKALYAAKAAGRDRVIGA</sequence>
<feature type="transmembrane region" description="Helical" evidence="3">
    <location>
        <begin position="107"/>
        <end position="124"/>
    </location>
</feature>
<dbReference type="InterPro" id="IPR043128">
    <property type="entry name" value="Rev_trsase/Diguanyl_cyclase"/>
</dbReference>
<dbReference type="SUPFAM" id="SSF55073">
    <property type="entry name" value="Nucleotide cyclase"/>
    <property type="match status" value="1"/>
</dbReference>
<keyword evidence="6" id="KW-1185">Reference proteome</keyword>
<dbReference type="EMBL" id="JANUHC010000015">
    <property type="protein sequence ID" value="MCS0633512.1"/>
    <property type="molecule type" value="Genomic_DNA"/>
</dbReference>
<reference evidence="5" key="1">
    <citation type="submission" date="2022-08" db="EMBL/GenBank/DDBJ databases">
        <title>Reclassification of Massilia species as members of the genera Telluria, Duganella, Pseudoduganella, Mokoshia gen. nov. and Zemynaea gen. nov. using orthogonal and non-orthogonal genome-based approaches.</title>
        <authorList>
            <person name="Bowman J.P."/>
        </authorList>
    </citation>
    <scope>NUCLEOTIDE SEQUENCE</scope>
    <source>
        <strain evidence="5">LMG 11547</strain>
    </source>
</reference>
<dbReference type="InterPro" id="IPR029787">
    <property type="entry name" value="Nucleotide_cyclase"/>
</dbReference>
<accession>A0ABT2C8P0</accession>
<dbReference type="InterPro" id="IPR050469">
    <property type="entry name" value="Diguanylate_Cyclase"/>
</dbReference>
<dbReference type="PANTHER" id="PTHR45138:SF9">
    <property type="entry name" value="DIGUANYLATE CYCLASE DGCM-RELATED"/>
    <property type="match status" value="1"/>
</dbReference>
<feature type="transmembrane region" description="Helical" evidence="3">
    <location>
        <begin position="156"/>
        <end position="174"/>
    </location>
</feature>
<comment type="catalytic activity">
    <reaction evidence="2">
        <text>2 GTP = 3',3'-c-di-GMP + 2 diphosphate</text>
        <dbReference type="Rhea" id="RHEA:24898"/>
        <dbReference type="ChEBI" id="CHEBI:33019"/>
        <dbReference type="ChEBI" id="CHEBI:37565"/>
        <dbReference type="ChEBI" id="CHEBI:58805"/>
        <dbReference type="EC" id="2.7.7.65"/>
    </reaction>
</comment>
<dbReference type="PROSITE" id="PS50887">
    <property type="entry name" value="GGDEF"/>
    <property type="match status" value="1"/>
</dbReference>
<evidence type="ECO:0000313" key="5">
    <source>
        <dbReference type="EMBL" id="MCS0633512.1"/>
    </source>
</evidence>
<dbReference type="InterPro" id="IPR000160">
    <property type="entry name" value="GGDEF_dom"/>
</dbReference>
<feature type="transmembrane region" description="Helical" evidence="3">
    <location>
        <begin position="46"/>
        <end position="65"/>
    </location>
</feature>
<comment type="caution">
    <text evidence="5">The sequence shown here is derived from an EMBL/GenBank/DDBJ whole genome shotgun (WGS) entry which is preliminary data.</text>
</comment>
<dbReference type="PANTHER" id="PTHR45138">
    <property type="entry name" value="REGULATORY COMPONENTS OF SENSORY TRANSDUCTION SYSTEM"/>
    <property type="match status" value="1"/>
</dbReference>
<protein>
    <recommendedName>
        <fullName evidence="1">diguanylate cyclase</fullName>
        <ecNumber evidence="1">2.7.7.65</ecNumber>
    </recommendedName>
</protein>
<feature type="transmembrane region" description="Helical" evidence="3">
    <location>
        <begin position="77"/>
        <end position="95"/>
    </location>
</feature>
<evidence type="ECO:0000256" key="2">
    <source>
        <dbReference type="ARBA" id="ARBA00034247"/>
    </source>
</evidence>
<proteinExistence type="predicted"/>
<name>A0ABT2C8P0_9BURK</name>
<feature type="domain" description="GGDEF" evidence="4">
    <location>
        <begin position="254"/>
        <end position="384"/>
    </location>
</feature>
<gene>
    <name evidence="5" type="ORF">NX786_29655</name>
</gene>
<dbReference type="Proteomes" id="UP001165263">
    <property type="component" value="Unassembled WGS sequence"/>
</dbReference>
<dbReference type="CDD" id="cd01949">
    <property type="entry name" value="GGDEF"/>
    <property type="match status" value="1"/>
</dbReference>
<dbReference type="EC" id="2.7.7.65" evidence="1"/>